<sequence length="94" mass="10288">MVPSHLVLGGLYFRVTSNHRRTVPAPPTCLVHHSSTVWSILSPRYQPQSSATLYFICQLCHPVCRGSTKTALLLEPNSEPVGECASRANLSLSL</sequence>
<proteinExistence type="predicted"/>
<gene>
    <name evidence="1" type="ORF">PBY51_022817</name>
</gene>
<comment type="caution">
    <text evidence="1">The sequence shown here is derived from an EMBL/GenBank/DDBJ whole genome shotgun (WGS) entry which is preliminary data.</text>
</comment>
<dbReference type="Proteomes" id="UP001346869">
    <property type="component" value="Unassembled WGS sequence"/>
</dbReference>
<reference evidence="1 2" key="1">
    <citation type="journal article" date="2023" name="Genes (Basel)">
        <title>Chromosome-Level Genome Assembly and Circadian Gene Repertoire of the Patagonia Blennie Eleginops maclovinus-The Closest Ancestral Proxy of Antarctic Cryonotothenioids.</title>
        <authorList>
            <person name="Cheng C.C."/>
            <person name="Rivera-Colon A.G."/>
            <person name="Minhas B.F."/>
            <person name="Wilson L."/>
            <person name="Rayamajhi N."/>
            <person name="Vargas-Chacoff L."/>
            <person name="Catchen J.M."/>
        </authorList>
    </citation>
    <scope>NUCLEOTIDE SEQUENCE [LARGE SCALE GENOMIC DNA]</scope>
    <source>
        <strain evidence="1">JMC-PN-2008</strain>
    </source>
</reference>
<protein>
    <submittedName>
        <fullName evidence="1">Uncharacterized protein</fullName>
    </submittedName>
</protein>
<reference evidence="1 2" key="2">
    <citation type="journal article" date="2023" name="Mol. Biol. Evol.">
        <title>Genomics of Secondarily Temperate Adaptation in the Only Non-Antarctic Icefish.</title>
        <authorList>
            <person name="Rivera-Colon A.G."/>
            <person name="Rayamajhi N."/>
            <person name="Minhas B.F."/>
            <person name="Madrigal G."/>
            <person name="Bilyk K.T."/>
            <person name="Yoon V."/>
            <person name="Hune M."/>
            <person name="Gregory S."/>
            <person name="Cheng C.H.C."/>
            <person name="Catchen J.M."/>
        </authorList>
    </citation>
    <scope>NUCLEOTIDE SEQUENCE [LARGE SCALE GENOMIC DNA]</scope>
    <source>
        <strain evidence="1">JMC-PN-2008</strain>
    </source>
</reference>
<dbReference type="EMBL" id="JAUZQC010000013">
    <property type="protein sequence ID" value="KAK5861418.1"/>
    <property type="molecule type" value="Genomic_DNA"/>
</dbReference>
<name>A0AAN8AIP5_ELEMC</name>
<dbReference type="AlphaFoldDB" id="A0AAN8AIP5"/>
<evidence type="ECO:0000313" key="1">
    <source>
        <dbReference type="EMBL" id="KAK5861418.1"/>
    </source>
</evidence>
<accession>A0AAN8AIP5</accession>
<keyword evidence="2" id="KW-1185">Reference proteome</keyword>
<organism evidence="1 2">
    <name type="scientific">Eleginops maclovinus</name>
    <name type="common">Patagonian blennie</name>
    <name type="synonym">Eleginus maclovinus</name>
    <dbReference type="NCBI Taxonomy" id="56733"/>
    <lineage>
        <taxon>Eukaryota</taxon>
        <taxon>Metazoa</taxon>
        <taxon>Chordata</taxon>
        <taxon>Craniata</taxon>
        <taxon>Vertebrata</taxon>
        <taxon>Euteleostomi</taxon>
        <taxon>Actinopterygii</taxon>
        <taxon>Neopterygii</taxon>
        <taxon>Teleostei</taxon>
        <taxon>Neoteleostei</taxon>
        <taxon>Acanthomorphata</taxon>
        <taxon>Eupercaria</taxon>
        <taxon>Perciformes</taxon>
        <taxon>Notothenioidei</taxon>
        <taxon>Eleginopidae</taxon>
        <taxon>Eleginops</taxon>
    </lineage>
</organism>
<evidence type="ECO:0000313" key="2">
    <source>
        <dbReference type="Proteomes" id="UP001346869"/>
    </source>
</evidence>